<organism evidence="1 2">
    <name type="scientific">Stephania japonica</name>
    <dbReference type="NCBI Taxonomy" id="461633"/>
    <lineage>
        <taxon>Eukaryota</taxon>
        <taxon>Viridiplantae</taxon>
        <taxon>Streptophyta</taxon>
        <taxon>Embryophyta</taxon>
        <taxon>Tracheophyta</taxon>
        <taxon>Spermatophyta</taxon>
        <taxon>Magnoliopsida</taxon>
        <taxon>Ranunculales</taxon>
        <taxon>Menispermaceae</taxon>
        <taxon>Menispermoideae</taxon>
        <taxon>Cissampelideae</taxon>
        <taxon>Stephania</taxon>
    </lineage>
</organism>
<gene>
    <name evidence="1" type="ORF">Sjap_018770</name>
</gene>
<dbReference type="AlphaFoldDB" id="A0AAP0NLX4"/>
<evidence type="ECO:0000313" key="2">
    <source>
        <dbReference type="Proteomes" id="UP001417504"/>
    </source>
</evidence>
<keyword evidence="2" id="KW-1185">Reference proteome</keyword>
<evidence type="ECO:0000313" key="1">
    <source>
        <dbReference type="EMBL" id="KAK9110710.1"/>
    </source>
</evidence>
<dbReference type="EMBL" id="JBBNAE010000007">
    <property type="protein sequence ID" value="KAK9110710.1"/>
    <property type="molecule type" value="Genomic_DNA"/>
</dbReference>
<dbReference type="Proteomes" id="UP001417504">
    <property type="component" value="Unassembled WGS sequence"/>
</dbReference>
<protein>
    <submittedName>
        <fullName evidence="1">Uncharacterized protein</fullName>
    </submittedName>
</protein>
<proteinExistence type="predicted"/>
<dbReference type="PANTHER" id="PTHR48040:SF20">
    <property type="entry name" value="PLEIOTROPIC DRUG RESISTANCE PROTEIN 1"/>
    <property type="match status" value="1"/>
</dbReference>
<accession>A0AAP0NLX4</accession>
<name>A0AAP0NLX4_9MAGN</name>
<sequence>MTVGRPWPSLQEFKELVLVMVKLLLELSRREKEANIKPDPDRDLFMKAAALDRQEASVITDYIIKGAYTKTSTFSRGH</sequence>
<reference evidence="1 2" key="1">
    <citation type="submission" date="2024-01" db="EMBL/GenBank/DDBJ databases">
        <title>Genome assemblies of Stephania.</title>
        <authorList>
            <person name="Yang L."/>
        </authorList>
    </citation>
    <scope>NUCLEOTIDE SEQUENCE [LARGE SCALE GENOMIC DNA]</scope>
    <source>
        <strain evidence="1">QJT</strain>
        <tissue evidence="1">Leaf</tissue>
    </source>
</reference>
<comment type="caution">
    <text evidence="1">The sequence shown here is derived from an EMBL/GenBank/DDBJ whole genome shotgun (WGS) entry which is preliminary data.</text>
</comment>
<dbReference type="PANTHER" id="PTHR48040">
    <property type="entry name" value="PLEIOTROPIC DRUG RESISTANCE PROTEIN 1-LIKE ISOFORM X1"/>
    <property type="match status" value="1"/>
</dbReference>